<keyword evidence="4" id="KW-1185">Reference proteome</keyword>
<feature type="compositionally biased region" description="Low complexity" evidence="1">
    <location>
        <begin position="109"/>
        <end position="126"/>
    </location>
</feature>
<dbReference type="Proteomes" id="UP000681722">
    <property type="component" value="Unassembled WGS sequence"/>
</dbReference>
<sequence>MKHKNKSSVKSSPPVNKTATIRKSATIQKSGTVEQTLPVVEEKQRTVKTDVQKSIKAIKPKPTALSSSMRFDSPDSDDEINLFIYRNPIPEPVPKPRSTSKSAPKTTDNNQKINKQSKKNIIPKNSDQLPSSAITHDTDSETEKLKPDKSQVQKRKSDVWTYATRLKPVTERKIKTNNTPLELKPKYYDLAINAVIRDGRAFNDLQKPGLLKFIQALAPGYQPPHRNIIGYRLKRLNSIHHQNLIEELKQVDTLSLTTDFWSNRQTVDDEANDGDNQVINDQQNHVDLDLDNNSEEFELNNDKSNESSSDEEMELDNITNNNADDEEINDNWAMDVIQDETGMIPDQETV</sequence>
<evidence type="ECO:0000313" key="3">
    <source>
        <dbReference type="EMBL" id="CAF3971563.1"/>
    </source>
</evidence>
<proteinExistence type="predicted"/>
<dbReference type="AlphaFoldDB" id="A0A814WZ30"/>
<evidence type="ECO:0000313" key="4">
    <source>
        <dbReference type="Proteomes" id="UP000663829"/>
    </source>
</evidence>
<feature type="compositionally biased region" description="Polar residues" evidence="1">
    <location>
        <begin position="97"/>
        <end position="108"/>
    </location>
</feature>
<feature type="compositionally biased region" description="Basic and acidic residues" evidence="1">
    <location>
        <begin position="40"/>
        <end position="53"/>
    </location>
</feature>
<dbReference type="EMBL" id="CAJOBC010008812">
    <property type="protein sequence ID" value="CAF3971563.1"/>
    <property type="molecule type" value="Genomic_DNA"/>
</dbReference>
<feature type="non-terminal residue" evidence="2">
    <location>
        <position position="1"/>
    </location>
</feature>
<feature type="compositionally biased region" description="Polar residues" evidence="1">
    <location>
        <begin position="18"/>
        <end position="35"/>
    </location>
</feature>
<comment type="caution">
    <text evidence="2">The sequence shown here is derived from an EMBL/GenBank/DDBJ whole genome shotgun (WGS) entry which is preliminary data.</text>
</comment>
<accession>A0A814WZ30</accession>
<feature type="compositionally biased region" description="Low complexity" evidence="1">
    <location>
        <begin position="8"/>
        <end position="17"/>
    </location>
</feature>
<organism evidence="2 4">
    <name type="scientific">Didymodactylos carnosus</name>
    <dbReference type="NCBI Taxonomy" id="1234261"/>
    <lineage>
        <taxon>Eukaryota</taxon>
        <taxon>Metazoa</taxon>
        <taxon>Spiralia</taxon>
        <taxon>Gnathifera</taxon>
        <taxon>Rotifera</taxon>
        <taxon>Eurotatoria</taxon>
        <taxon>Bdelloidea</taxon>
        <taxon>Philodinida</taxon>
        <taxon>Philodinidae</taxon>
        <taxon>Didymodactylos</taxon>
    </lineage>
</organism>
<dbReference type="EMBL" id="CAJNOQ010008811">
    <property type="protein sequence ID" value="CAF1207366.1"/>
    <property type="molecule type" value="Genomic_DNA"/>
</dbReference>
<evidence type="ECO:0000256" key="1">
    <source>
        <dbReference type="SAM" id="MobiDB-lite"/>
    </source>
</evidence>
<gene>
    <name evidence="2" type="ORF">GPM918_LOCUS24032</name>
    <name evidence="3" type="ORF">SRO942_LOCUS24031</name>
</gene>
<reference evidence="2" key="1">
    <citation type="submission" date="2021-02" db="EMBL/GenBank/DDBJ databases">
        <authorList>
            <person name="Nowell W R."/>
        </authorList>
    </citation>
    <scope>NUCLEOTIDE SEQUENCE</scope>
</reference>
<name>A0A814WZ30_9BILA</name>
<feature type="compositionally biased region" description="Basic and acidic residues" evidence="1">
    <location>
        <begin position="136"/>
        <end position="157"/>
    </location>
</feature>
<protein>
    <submittedName>
        <fullName evidence="2">Uncharacterized protein</fullName>
    </submittedName>
</protein>
<dbReference type="Proteomes" id="UP000663829">
    <property type="component" value="Unassembled WGS sequence"/>
</dbReference>
<feature type="region of interest" description="Disordered" evidence="1">
    <location>
        <begin position="1"/>
        <end position="157"/>
    </location>
</feature>
<evidence type="ECO:0000313" key="2">
    <source>
        <dbReference type="EMBL" id="CAF1207366.1"/>
    </source>
</evidence>
<dbReference type="OrthoDB" id="2438421at2759"/>